<dbReference type="Proteomes" id="UP001206692">
    <property type="component" value="Unassembled WGS sequence"/>
</dbReference>
<protein>
    <submittedName>
        <fullName evidence="1">Cof-type HAD-IIB family hydrolase</fullName>
    </submittedName>
</protein>
<dbReference type="InterPro" id="IPR023214">
    <property type="entry name" value="HAD_sf"/>
</dbReference>
<dbReference type="PANTHER" id="PTHR10000">
    <property type="entry name" value="PHOSPHOSERINE PHOSPHATASE"/>
    <property type="match status" value="1"/>
</dbReference>
<dbReference type="Gene3D" id="3.40.50.1000">
    <property type="entry name" value="HAD superfamily/HAD-like"/>
    <property type="match status" value="1"/>
</dbReference>
<accession>A0ABT1SRD0</accession>
<keyword evidence="2" id="KW-1185">Reference proteome</keyword>
<organism evidence="1 2">
    <name type="scientific">Megasphaera massiliensis</name>
    <dbReference type="NCBI Taxonomy" id="1232428"/>
    <lineage>
        <taxon>Bacteria</taxon>
        <taxon>Bacillati</taxon>
        <taxon>Bacillota</taxon>
        <taxon>Negativicutes</taxon>
        <taxon>Veillonellales</taxon>
        <taxon>Veillonellaceae</taxon>
        <taxon>Megasphaera</taxon>
    </lineage>
</organism>
<dbReference type="InterPro" id="IPR036412">
    <property type="entry name" value="HAD-like_sf"/>
</dbReference>
<name>A0ABT1SRD0_9FIRM</name>
<reference evidence="1 2" key="1">
    <citation type="submission" date="2022-06" db="EMBL/GenBank/DDBJ databases">
        <title>Isolation of gut microbiota from human fecal samples.</title>
        <authorList>
            <person name="Pamer E.G."/>
            <person name="Barat B."/>
            <person name="Waligurski E."/>
            <person name="Medina S."/>
            <person name="Paddock L."/>
            <person name="Mostad J."/>
        </authorList>
    </citation>
    <scope>NUCLEOTIDE SEQUENCE [LARGE SCALE GENOMIC DNA]</scope>
    <source>
        <strain evidence="1 2">DFI.1.1</strain>
    </source>
</reference>
<dbReference type="EMBL" id="JANGEW010000008">
    <property type="protein sequence ID" value="MCQ5342436.1"/>
    <property type="molecule type" value="Genomic_DNA"/>
</dbReference>
<dbReference type="Gene3D" id="3.30.1240.10">
    <property type="match status" value="1"/>
</dbReference>
<sequence length="253" mass="28684">MTKKYFFFDIDGTLGLGISSIIPADSLYCLRRLMQAGHFVSIASGRLQHDAQTFADRYGIPAVVADGGNSLSLQGDVFEMTGLPLENCKALLYELDRRGFPWAVVTDNTINRYTPYETFPHADPRNYMKTVVKPVDIDELTTVYKIMYARPEKKDDEPGTYDLPHLEYIDHTYLIEPTDKRRGILRMLDRVGGKPEDTVVFGDGFNDIAMFEKPFFSIAMGNAREALKERADYITDDHDKGGILKACKKFGWL</sequence>
<dbReference type="SUPFAM" id="SSF56784">
    <property type="entry name" value="HAD-like"/>
    <property type="match status" value="1"/>
</dbReference>
<evidence type="ECO:0000313" key="2">
    <source>
        <dbReference type="Proteomes" id="UP001206692"/>
    </source>
</evidence>
<dbReference type="PANTHER" id="PTHR10000:SF25">
    <property type="entry name" value="PHOSPHATASE YKRA-RELATED"/>
    <property type="match status" value="1"/>
</dbReference>
<gene>
    <name evidence="1" type="ORF">NE675_05215</name>
</gene>
<proteinExistence type="predicted"/>
<dbReference type="Pfam" id="PF08282">
    <property type="entry name" value="Hydrolase_3"/>
    <property type="match status" value="1"/>
</dbReference>
<comment type="caution">
    <text evidence="1">The sequence shown here is derived from an EMBL/GenBank/DDBJ whole genome shotgun (WGS) entry which is preliminary data.</text>
</comment>
<keyword evidence="1" id="KW-0378">Hydrolase</keyword>
<dbReference type="GO" id="GO:0016787">
    <property type="term" value="F:hydrolase activity"/>
    <property type="evidence" value="ECO:0007669"/>
    <property type="project" value="UniProtKB-KW"/>
</dbReference>
<dbReference type="RefSeq" id="WP_062412177.1">
    <property type="nucleotide sequence ID" value="NZ_JAJCIO010000005.1"/>
</dbReference>
<evidence type="ECO:0000313" key="1">
    <source>
        <dbReference type="EMBL" id="MCQ5342436.1"/>
    </source>
</evidence>